<dbReference type="Proteomes" id="UP001317822">
    <property type="component" value="Chromosome"/>
</dbReference>
<accession>A0ABN6UGF6</accession>
<organism evidence="3 4">
    <name type="scientific">Lysobacter auxotrophicus</name>
    <dbReference type="NCBI Taxonomy" id="2992573"/>
    <lineage>
        <taxon>Bacteria</taxon>
        <taxon>Pseudomonadati</taxon>
        <taxon>Pseudomonadota</taxon>
        <taxon>Gammaproteobacteria</taxon>
        <taxon>Lysobacterales</taxon>
        <taxon>Lysobacteraceae</taxon>
        <taxon>Lysobacter</taxon>
    </lineage>
</organism>
<sequence>MRRISSHQIDIIDAEFRVIGRSRWAGWMAQFPSKRDRFAFVCSVIAPLAVLGGVLLGFFHFAFLAAVLIVTVGCLVSTEWQRYGVLGLVVASLLATSGCSQEATPEPQRATLASDRQAKLPEEVRASIRRATKYRDPRKGVTPMGIDILSGEVKANDEKDTTHEAR</sequence>
<evidence type="ECO:0000256" key="1">
    <source>
        <dbReference type="SAM" id="MobiDB-lite"/>
    </source>
</evidence>
<keyword evidence="2" id="KW-1133">Transmembrane helix</keyword>
<keyword evidence="4" id="KW-1185">Reference proteome</keyword>
<evidence type="ECO:0000256" key="2">
    <source>
        <dbReference type="SAM" id="Phobius"/>
    </source>
</evidence>
<name>A0ABN6UGF6_9GAMM</name>
<feature type="compositionally biased region" description="Basic and acidic residues" evidence="1">
    <location>
        <begin position="154"/>
        <end position="166"/>
    </location>
</feature>
<evidence type="ECO:0000313" key="4">
    <source>
        <dbReference type="Proteomes" id="UP001317822"/>
    </source>
</evidence>
<keyword evidence="2" id="KW-0472">Membrane</keyword>
<dbReference type="RefSeq" id="WP_281780891.1">
    <property type="nucleotide sequence ID" value="NZ_AP027041.1"/>
</dbReference>
<feature type="transmembrane region" description="Helical" evidence="2">
    <location>
        <begin position="38"/>
        <end position="71"/>
    </location>
</feature>
<reference evidence="3 4" key="1">
    <citation type="journal article" date="2023" name="Int. J. Syst. Evol. Microbiol.">
        <title>Physiological and genomic analyses of cobalamin (vitamin B12)-auxotrophy of Lysobacter auxotrophicus sp. nov., a methionine-auxotrophic chitinolytic bacterium isolated from chitin-treated soil.</title>
        <authorList>
            <person name="Saito A."/>
            <person name="Dohra H."/>
            <person name="Hamada M."/>
            <person name="Moriuchi R."/>
            <person name="Kotsuchibashi Y."/>
            <person name="Mori K."/>
        </authorList>
    </citation>
    <scope>NUCLEOTIDE SEQUENCE [LARGE SCALE GENOMIC DNA]</scope>
    <source>
        <strain evidence="3 4">5-21a</strain>
    </source>
</reference>
<gene>
    <name evidence="3" type="ORF">LA521A_05850</name>
</gene>
<protein>
    <recommendedName>
        <fullName evidence="5">DUF2628 domain-containing protein</fullName>
    </recommendedName>
</protein>
<proteinExistence type="predicted"/>
<dbReference type="EMBL" id="AP027041">
    <property type="protein sequence ID" value="BDU15384.1"/>
    <property type="molecule type" value="Genomic_DNA"/>
</dbReference>
<feature type="region of interest" description="Disordered" evidence="1">
    <location>
        <begin position="137"/>
        <end position="166"/>
    </location>
</feature>
<keyword evidence="2" id="KW-0812">Transmembrane</keyword>
<evidence type="ECO:0008006" key="5">
    <source>
        <dbReference type="Google" id="ProtNLM"/>
    </source>
</evidence>
<evidence type="ECO:0000313" key="3">
    <source>
        <dbReference type="EMBL" id="BDU15384.1"/>
    </source>
</evidence>